<evidence type="ECO:0000313" key="1">
    <source>
        <dbReference type="EMBL" id="KAL0439229.1"/>
    </source>
</evidence>
<sequence>MRGFTVEYYNWTSHGKESVPRYFEAATIPLVSAEPTPAAHVEANNHPHWVMNNIWIGHRGWFFMQPGRVFFLPTMVSQMMDDVDLEYYNFCGDARYKLTRGQDPRRKKSPYVVLRYLPLTPHLQRLYSSRSTAKDMTWHVTHQMDERSMCHPSDAEAWKNFEPDVSRFCRRAA</sequence>
<reference evidence="1" key="1">
    <citation type="submission" date="2020-06" db="EMBL/GenBank/DDBJ databases">
        <authorList>
            <person name="Li T."/>
            <person name="Hu X."/>
            <person name="Zhang T."/>
            <person name="Song X."/>
            <person name="Zhang H."/>
            <person name="Dai N."/>
            <person name="Sheng W."/>
            <person name="Hou X."/>
            <person name="Wei L."/>
        </authorList>
    </citation>
    <scope>NUCLEOTIDE SEQUENCE</scope>
    <source>
        <strain evidence="1">KEN1</strain>
        <tissue evidence="1">Leaf</tissue>
    </source>
</reference>
<gene>
    <name evidence="1" type="ORF">Slati_2405900</name>
</gene>
<protein>
    <submittedName>
        <fullName evidence="1">Uncharacterized protein</fullName>
    </submittedName>
</protein>
<name>A0AAW2WD38_9LAMI</name>
<dbReference type="AlphaFoldDB" id="A0AAW2WD38"/>
<dbReference type="EMBL" id="JACGWN010000008">
    <property type="protein sequence ID" value="KAL0439229.1"/>
    <property type="molecule type" value="Genomic_DNA"/>
</dbReference>
<reference evidence="1" key="2">
    <citation type="journal article" date="2024" name="Plant">
        <title>Genomic evolution and insights into agronomic trait innovations of Sesamum species.</title>
        <authorList>
            <person name="Miao H."/>
            <person name="Wang L."/>
            <person name="Qu L."/>
            <person name="Liu H."/>
            <person name="Sun Y."/>
            <person name="Le M."/>
            <person name="Wang Q."/>
            <person name="Wei S."/>
            <person name="Zheng Y."/>
            <person name="Lin W."/>
            <person name="Duan Y."/>
            <person name="Cao H."/>
            <person name="Xiong S."/>
            <person name="Wang X."/>
            <person name="Wei L."/>
            <person name="Li C."/>
            <person name="Ma Q."/>
            <person name="Ju M."/>
            <person name="Zhao R."/>
            <person name="Li G."/>
            <person name="Mu C."/>
            <person name="Tian Q."/>
            <person name="Mei H."/>
            <person name="Zhang T."/>
            <person name="Gao T."/>
            <person name="Zhang H."/>
        </authorList>
    </citation>
    <scope>NUCLEOTIDE SEQUENCE</scope>
    <source>
        <strain evidence="1">KEN1</strain>
    </source>
</reference>
<dbReference type="PANTHER" id="PTHR10775:SF185">
    <property type="entry name" value="OS08G0208400 PROTEIN"/>
    <property type="match status" value="1"/>
</dbReference>
<proteinExistence type="predicted"/>
<dbReference type="PANTHER" id="PTHR10775">
    <property type="entry name" value="OS08G0208400 PROTEIN"/>
    <property type="match status" value="1"/>
</dbReference>
<comment type="caution">
    <text evidence="1">The sequence shown here is derived from an EMBL/GenBank/DDBJ whole genome shotgun (WGS) entry which is preliminary data.</text>
</comment>
<accession>A0AAW2WD38</accession>
<organism evidence="1">
    <name type="scientific">Sesamum latifolium</name>
    <dbReference type="NCBI Taxonomy" id="2727402"/>
    <lineage>
        <taxon>Eukaryota</taxon>
        <taxon>Viridiplantae</taxon>
        <taxon>Streptophyta</taxon>
        <taxon>Embryophyta</taxon>
        <taxon>Tracheophyta</taxon>
        <taxon>Spermatophyta</taxon>
        <taxon>Magnoliopsida</taxon>
        <taxon>eudicotyledons</taxon>
        <taxon>Gunneridae</taxon>
        <taxon>Pentapetalae</taxon>
        <taxon>asterids</taxon>
        <taxon>lamiids</taxon>
        <taxon>Lamiales</taxon>
        <taxon>Pedaliaceae</taxon>
        <taxon>Sesamum</taxon>
    </lineage>
</organism>